<dbReference type="Pfam" id="PF20024">
    <property type="entry name" value="DUF6432"/>
    <property type="match status" value="1"/>
</dbReference>
<dbReference type="InterPro" id="IPR045490">
    <property type="entry name" value="DUF6432"/>
</dbReference>
<dbReference type="GeneID" id="71928446"/>
<dbReference type="Proteomes" id="UP000831768">
    <property type="component" value="Chromosome"/>
</dbReference>
<dbReference type="RefSeq" id="WP_247993027.1">
    <property type="nucleotide sequence ID" value="NZ_CP096019.1"/>
</dbReference>
<dbReference type="KEGG" id="haad:MW046_10325"/>
<dbReference type="InterPro" id="IPR036390">
    <property type="entry name" value="WH_DNA-bd_sf"/>
</dbReference>
<dbReference type="EMBL" id="CP096019">
    <property type="protein sequence ID" value="UPM42353.1"/>
    <property type="molecule type" value="Genomic_DNA"/>
</dbReference>
<evidence type="ECO:0000313" key="2">
    <source>
        <dbReference type="Proteomes" id="UP000831768"/>
    </source>
</evidence>
<proteinExistence type="predicted"/>
<dbReference type="AlphaFoldDB" id="A0A8U0A2X5"/>
<sequence length="104" mass="11972">MRAKREFRTRNETEVAVLDALVERSDDGMTVLELRSRVDVEIDVLEAALSSLNDDGLIDAERTDDQLVITPVDRVIPDEQENDHTQSLFDHLREQVPDSLRNWL</sequence>
<dbReference type="SUPFAM" id="SSF46785">
    <property type="entry name" value="Winged helix' DNA-binding domain"/>
    <property type="match status" value="1"/>
</dbReference>
<gene>
    <name evidence="1" type="ORF">MW046_10325</name>
</gene>
<accession>A0A8U0A2X5</accession>
<reference evidence="1" key="1">
    <citation type="submission" date="2022-04" db="EMBL/GenBank/DDBJ databases">
        <title>Halocatena sp. nov., isolated from a salt lake.</title>
        <authorList>
            <person name="Cui H.-L."/>
        </authorList>
    </citation>
    <scope>NUCLEOTIDE SEQUENCE</scope>
    <source>
        <strain evidence="1">AD-1</strain>
    </source>
</reference>
<protein>
    <submittedName>
        <fullName evidence="1">DUF6432 family protein</fullName>
    </submittedName>
</protein>
<keyword evidence="2" id="KW-1185">Reference proteome</keyword>
<evidence type="ECO:0000313" key="1">
    <source>
        <dbReference type="EMBL" id="UPM42353.1"/>
    </source>
</evidence>
<name>A0A8U0A2X5_9EURY</name>
<organism evidence="1 2">
    <name type="scientific">Halocatena salina</name>
    <dbReference type="NCBI Taxonomy" id="2934340"/>
    <lineage>
        <taxon>Archaea</taxon>
        <taxon>Methanobacteriati</taxon>
        <taxon>Methanobacteriota</taxon>
        <taxon>Stenosarchaea group</taxon>
        <taxon>Halobacteria</taxon>
        <taxon>Halobacteriales</taxon>
        <taxon>Natronomonadaceae</taxon>
        <taxon>Halocatena</taxon>
    </lineage>
</organism>